<proteinExistence type="inferred from homology"/>
<keyword evidence="3" id="KW-1003">Cell membrane</keyword>
<keyword evidence="4 11" id="KW-0762">Sugar transport</keyword>
<protein>
    <submittedName>
        <fullName evidence="11">ABC-type sugar transport system ATPase subunit</fullName>
    </submittedName>
</protein>
<evidence type="ECO:0000256" key="2">
    <source>
        <dbReference type="ARBA" id="ARBA00022448"/>
    </source>
</evidence>
<keyword evidence="2" id="KW-0813">Transport</keyword>
<feature type="domain" description="ABC transporter" evidence="10">
    <location>
        <begin position="254"/>
        <end position="499"/>
    </location>
</feature>
<comment type="similarity">
    <text evidence="1">Belongs to the ABC transporter superfamily.</text>
</comment>
<evidence type="ECO:0000259" key="10">
    <source>
        <dbReference type="PROSITE" id="PS50893"/>
    </source>
</evidence>
<dbReference type="InterPro" id="IPR017871">
    <property type="entry name" value="ABC_transporter-like_CS"/>
</dbReference>
<dbReference type="CDD" id="cd03215">
    <property type="entry name" value="ABC_Carb_Monos_II"/>
    <property type="match status" value="1"/>
</dbReference>
<evidence type="ECO:0000313" key="11">
    <source>
        <dbReference type="EMBL" id="MET3577999.1"/>
    </source>
</evidence>
<evidence type="ECO:0000256" key="3">
    <source>
        <dbReference type="ARBA" id="ARBA00022475"/>
    </source>
</evidence>
<feature type="domain" description="ABC transporter" evidence="10">
    <location>
        <begin position="5"/>
        <end position="242"/>
    </location>
</feature>
<keyword evidence="7" id="KW-0067">ATP-binding</keyword>
<dbReference type="InterPro" id="IPR050107">
    <property type="entry name" value="ABC_carbohydrate_import_ATPase"/>
</dbReference>
<dbReference type="Proteomes" id="UP001549204">
    <property type="component" value="Unassembled WGS sequence"/>
</dbReference>
<dbReference type="InterPro" id="IPR003439">
    <property type="entry name" value="ABC_transporter-like_ATP-bd"/>
</dbReference>
<evidence type="ECO:0000256" key="8">
    <source>
        <dbReference type="ARBA" id="ARBA00022967"/>
    </source>
</evidence>
<organism evidence="11 12">
    <name type="scientific">Mesorhizobium robiniae</name>
    <dbReference type="NCBI Taxonomy" id="559315"/>
    <lineage>
        <taxon>Bacteria</taxon>
        <taxon>Pseudomonadati</taxon>
        <taxon>Pseudomonadota</taxon>
        <taxon>Alphaproteobacteria</taxon>
        <taxon>Hyphomicrobiales</taxon>
        <taxon>Phyllobacteriaceae</taxon>
        <taxon>Mesorhizobium</taxon>
    </lineage>
</organism>
<comment type="caution">
    <text evidence="11">The sequence shown here is derived from an EMBL/GenBank/DDBJ whole genome shotgun (WGS) entry which is preliminary data.</text>
</comment>
<dbReference type="PROSITE" id="PS50893">
    <property type="entry name" value="ABC_TRANSPORTER_2"/>
    <property type="match status" value="2"/>
</dbReference>
<dbReference type="EMBL" id="JBEPMC010000002">
    <property type="protein sequence ID" value="MET3577999.1"/>
    <property type="molecule type" value="Genomic_DNA"/>
</dbReference>
<evidence type="ECO:0000256" key="5">
    <source>
        <dbReference type="ARBA" id="ARBA00022737"/>
    </source>
</evidence>
<dbReference type="InterPro" id="IPR027417">
    <property type="entry name" value="P-loop_NTPase"/>
</dbReference>
<gene>
    <name evidence="11" type="ORF">ABID19_001016</name>
</gene>
<dbReference type="SUPFAM" id="SSF52540">
    <property type="entry name" value="P-loop containing nucleoside triphosphate hydrolases"/>
    <property type="match status" value="2"/>
</dbReference>
<evidence type="ECO:0000256" key="9">
    <source>
        <dbReference type="ARBA" id="ARBA00023136"/>
    </source>
</evidence>
<dbReference type="SMART" id="SM00382">
    <property type="entry name" value="AAA"/>
    <property type="match status" value="2"/>
</dbReference>
<evidence type="ECO:0000256" key="1">
    <source>
        <dbReference type="ARBA" id="ARBA00005417"/>
    </source>
</evidence>
<dbReference type="Gene3D" id="3.40.50.300">
    <property type="entry name" value="P-loop containing nucleotide triphosphate hydrolases"/>
    <property type="match status" value="2"/>
</dbReference>
<dbReference type="PANTHER" id="PTHR43790">
    <property type="entry name" value="CARBOHYDRATE TRANSPORT ATP-BINDING PROTEIN MG119-RELATED"/>
    <property type="match status" value="1"/>
</dbReference>
<keyword evidence="9" id="KW-0472">Membrane</keyword>
<dbReference type="CDD" id="cd03216">
    <property type="entry name" value="ABC_Carb_Monos_I"/>
    <property type="match status" value="1"/>
</dbReference>
<dbReference type="Pfam" id="PF00005">
    <property type="entry name" value="ABC_tran"/>
    <property type="match status" value="2"/>
</dbReference>
<dbReference type="InterPro" id="IPR003593">
    <property type="entry name" value="AAA+_ATPase"/>
</dbReference>
<reference evidence="11 12" key="1">
    <citation type="submission" date="2024-06" db="EMBL/GenBank/DDBJ databases">
        <title>Genomic Encyclopedia of Type Strains, Phase IV (KMG-IV): sequencing the most valuable type-strain genomes for metagenomic binning, comparative biology and taxonomic classification.</title>
        <authorList>
            <person name="Goeker M."/>
        </authorList>
    </citation>
    <scope>NUCLEOTIDE SEQUENCE [LARGE SCALE GENOMIC DNA]</scope>
    <source>
        <strain evidence="11 12">DSM 100022</strain>
    </source>
</reference>
<dbReference type="PROSITE" id="PS00211">
    <property type="entry name" value="ABC_TRANSPORTER_1"/>
    <property type="match status" value="2"/>
</dbReference>
<dbReference type="PANTHER" id="PTHR43790:SF3">
    <property type="entry name" value="D-ALLOSE IMPORT ATP-BINDING PROTEIN ALSA-RELATED"/>
    <property type="match status" value="1"/>
</dbReference>
<evidence type="ECO:0000313" key="12">
    <source>
        <dbReference type="Proteomes" id="UP001549204"/>
    </source>
</evidence>
<accession>A0ABV2GIA0</accession>
<sequence length="516" mass="55345">MAPLLEVEGLSKSFFGVTVLHGVEFAVDRGAALGLVGENGSGKSTSMNILGGVYQADSGTMRLEGLSYQPANPKAATAAGIAFIHQELNLFPNLTIEENLFIDAFPRRAGLPLIDRSRIRRSTAELLLQVDLDHSPSTPVSKLSQGERQLVEIAKALSRSAKLIIFDEPTTSLTRPEVERLFAIIGRLKNRGIGIIYISHALEDVMSVCESIIVLRDGRVAGGGARPTLEMQQIISMMVGRSIDAIYPERKARPAAETVLSVRGLSQPGVCEAISFDIHAGEIVGLAGLMGSGRSELARMLFGLDRFSSGTIHLDGQKLHDPSPAKAMTAGMAFLTEDRRGEGLIMDFSIAENIVLASLDSVSGMLGLLSGSRISAAASEMGTAMHLSTTRVDDTLVKHLSGGNQQKVVIGKWLRRKPRLFVLDEPTRGIDVGAKQEVYRIINRLVEDGSAVLLISSEIEELLGLSDRVLTISRGELTGSFERQNFDREAIMTAATGLAGKILAGKIPAAKIEAVQ</sequence>
<dbReference type="RefSeq" id="WP_354488490.1">
    <property type="nucleotide sequence ID" value="NZ_JBEPMC010000002.1"/>
</dbReference>
<evidence type="ECO:0000256" key="6">
    <source>
        <dbReference type="ARBA" id="ARBA00022741"/>
    </source>
</evidence>
<evidence type="ECO:0000256" key="7">
    <source>
        <dbReference type="ARBA" id="ARBA00022840"/>
    </source>
</evidence>
<keyword evidence="6" id="KW-0547">Nucleotide-binding</keyword>
<keyword evidence="12" id="KW-1185">Reference proteome</keyword>
<evidence type="ECO:0000256" key="4">
    <source>
        <dbReference type="ARBA" id="ARBA00022597"/>
    </source>
</evidence>
<keyword evidence="8" id="KW-1278">Translocase</keyword>
<keyword evidence="5" id="KW-0677">Repeat</keyword>
<name>A0ABV2GIA0_9HYPH</name>